<organism evidence="2">
    <name type="scientific">Bacteriophage sp</name>
    <dbReference type="NCBI Taxonomy" id="38018"/>
    <lineage>
        <taxon>Viruses</taxon>
    </lineage>
</organism>
<feature type="region of interest" description="Disordered" evidence="1">
    <location>
        <begin position="1"/>
        <end position="28"/>
    </location>
</feature>
<evidence type="ECO:0000313" key="2">
    <source>
        <dbReference type="EMBL" id="QNL31620.1"/>
    </source>
</evidence>
<sequence length="75" mass="8146">MASKETTIEETPTSATSGTKNLPPTNGTNEVAYNNLKALGFPVCKRCKGKLRTDLDHRPFCPVHDNSCPLLSKIS</sequence>
<dbReference type="EMBL" id="MT840186">
    <property type="protein sequence ID" value="QNL31620.1"/>
    <property type="molecule type" value="Genomic_DNA"/>
</dbReference>
<accession>A0A7G9A4E7</accession>
<protein>
    <submittedName>
        <fullName evidence="2">Uncharacterized protein</fullName>
    </submittedName>
</protein>
<evidence type="ECO:0000256" key="1">
    <source>
        <dbReference type="SAM" id="MobiDB-lite"/>
    </source>
</evidence>
<name>A0A7G9A4E7_9VIRU</name>
<reference evidence="2" key="1">
    <citation type="submission" date="2020-07" db="EMBL/GenBank/DDBJ databases">
        <title>Dissolved microcystin release linked to lysis of a Microcystis spp. bloom in Lake Erie (USA) attributed to a novel cyanophage.</title>
        <authorList>
            <person name="McKindles K.M."/>
            <person name="Manes M.A."/>
            <person name="DeMarco J.R."/>
            <person name="McClure A."/>
            <person name="McKay R.M."/>
            <person name="Davis T.W."/>
            <person name="Bullerjahn G.S."/>
        </authorList>
    </citation>
    <scope>NUCLEOTIDE SEQUENCE</scope>
</reference>
<feature type="compositionally biased region" description="Polar residues" evidence="1">
    <location>
        <begin position="9"/>
        <end position="28"/>
    </location>
</feature>
<proteinExistence type="predicted"/>